<accession>A0ABV2D4M6</accession>
<dbReference type="Gene3D" id="2.20.200.10">
    <property type="entry name" value="Outer membrane efflux proteins (OEP)"/>
    <property type="match status" value="1"/>
</dbReference>
<reference evidence="4 5" key="1">
    <citation type="submission" date="2024-07" db="EMBL/GenBank/DDBJ databases">
        <title>Novosphingobium kalidii RD2P27.</title>
        <authorList>
            <person name="Sun J.-Q."/>
        </authorList>
    </citation>
    <scope>NUCLEOTIDE SEQUENCE [LARGE SCALE GENOMIC DNA]</scope>
    <source>
        <strain evidence="4 5">RD2P27</strain>
    </source>
</reference>
<protein>
    <submittedName>
        <fullName evidence="4">Efflux transporter outer membrane subunit</fullName>
    </submittedName>
</protein>
<dbReference type="InterPro" id="IPR003423">
    <property type="entry name" value="OMP_efflux"/>
</dbReference>
<evidence type="ECO:0000256" key="3">
    <source>
        <dbReference type="SAM" id="MobiDB-lite"/>
    </source>
</evidence>
<dbReference type="Proteomes" id="UP001548713">
    <property type="component" value="Unassembled WGS sequence"/>
</dbReference>
<evidence type="ECO:0000256" key="1">
    <source>
        <dbReference type="ARBA" id="ARBA00007613"/>
    </source>
</evidence>
<sequence>MSSTPHFTTWARLGLTFAGAALLSACASTVTEPPALSQVVAEPPDTFLAAASGQNGAVDDQWWLRFNDPLLTGYVERAVESSPAVLRAIARLEQAGAAARIARADLLPQVSAGIDASRSRQNLSGSGFGDLLTGGGGENDAPTSFTTDNYQLTGRVSWNVDLWGRIGAQTAAARAEFLASAENLRATRQSIAAEVVRNYFNVVTTSNQVAVSDELVDAIEEVTRQVSNRAQVGVAPPNDRTLAIANLGQARAGLAQQREALQRVTRGFDQLIRAYPDGAVATAAALPPVPPPPPAGLPVDLLLRRPDIRAAEWQLRAAGFRLDAARRSFLPDISLTGNAGTSSNALEDLLKGDFFIWTIAGSLLQPIFQGGRLRAQVDQAEGVRTEAIAAYAETVLQALTEVETALAVEEQLLARQAALEAAAKAARASVEISFNRYRAGLDPFVTVLESQQRALDANAAYLEALSARLDNRVTLHLALGGGFGDVPPAAPPQD</sequence>
<dbReference type="PANTHER" id="PTHR30203">
    <property type="entry name" value="OUTER MEMBRANE CATION EFFLUX PROTEIN"/>
    <property type="match status" value="1"/>
</dbReference>
<name>A0ABV2D4M6_9SPHN</name>
<keyword evidence="2" id="KW-0732">Signal</keyword>
<dbReference type="PANTHER" id="PTHR30203:SF29">
    <property type="entry name" value="PROTEIN CYAE"/>
    <property type="match status" value="1"/>
</dbReference>
<feature type="signal peptide" evidence="2">
    <location>
        <begin position="1"/>
        <end position="27"/>
    </location>
</feature>
<feature type="chain" id="PRO_5044965143" evidence="2">
    <location>
        <begin position="28"/>
        <end position="494"/>
    </location>
</feature>
<dbReference type="Pfam" id="PF02321">
    <property type="entry name" value="OEP"/>
    <property type="match status" value="2"/>
</dbReference>
<keyword evidence="2" id="KW-0564">Palmitate</keyword>
<comment type="similarity">
    <text evidence="1 2">Belongs to the outer membrane factor (OMF) (TC 1.B.17) family.</text>
</comment>
<keyword evidence="2" id="KW-0449">Lipoprotein</keyword>
<comment type="subcellular location">
    <subcellularLocation>
        <location evidence="2">Cell membrane</location>
        <topology evidence="2">Lipid-anchor</topology>
    </subcellularLocation>
</comment>
<proteinExistence type="inferred from homology"/>
<organism evidence="4 5">
    <name type="scientific">Novosphingobium kalidii</name>
    <dbReference type="NCBI Taxonomy" id="3230299"/>
    <lineage>
        <taxon>Bacteria</taxon>
        <taxon>Pseudomonadati</taxon>
        <taxon>Pseudomonadota</taxon>
        <taxon>Alphaproteobacteria</taxon>
        <taxon>Sphingomonadales</taxon>
        <taxon>Sphingomonadaceae</taxon>
        <taxon>Novosphingobium</taxon>
    </lineage>
</organism>
<feature type="compositionally biased region" description="Gly residues" evidence="3">
    <location>
        <begin position="126"/>
        <end position="138"/>
    </location>
</feature>
<dbReference type="SUPFAM" id="SSF56954">
    <property type="entry name" value="Outer membrane efflux proteins (OEP)"/>
    <property type="match status" value="1"/>
</dbReference>
<keyword evidence="2" id="KW-1134">Transmembrane beta strand</keyword>
<evidence type="ECO:0000313" key="5">
    <source>
        <dbReference type="Proteomes" id="UP001548713"/>
    </source>
</evidence>
<keyword evidence="2" id="KW-0812">Transmembrane</keyword>
<dbReference type="RefSeq" id="WP_353985311.1">
    <property type="nucleotide sequence ID" value="NZ_JBEWLY010000024.1"/>
</dbReference>
<dbReference type="Gene3D" id="1.20.1600.10">
    <property type="entry name" value="Outer membrane efflux proteins (OEP)"/>
    <property type="match status" value="1"/>
</dbReference>
<dbReference type="EMBL" id="JBEWLY010000024">
    <property type="protein sequence ID" value="MET1756816.1"/>
    <property type="molecule type" value="Genomic_DNA"/>
</dbReference>
<evidence type="ECO:0000256" key="2">
    <source>
        <dbReference type="RuleBase" id="RU362097"/>
    </source>
</evidence>
<feature type="region of interest" description="Disordered" evidence="3">
    <location>
        <begin position="125"/>
        <end position="146"/>
    </location>
</feature>
<gene>
    <name evidence="4" type="ORF">ABVV53_15325</name>
</gene>
<dbReference type="NCBIfam" id="TIGR01845">
    <property type="entry name" value="outer_NodT"/>
    <property type="match status" value="1"/>
</dbReference>
<comment type="caution">
    <text evidence="4">The sequence shown here is derived from an EMBL/GenBank/DDBJ whole genome shotgun (WGS) entry which is preliminary data.</text>
</comment>
<dbReference type="InterPro" id="IPR010131">
    <property type="entry name" value="MdtP/NodT-like"/>
</dbReference>
<evidence type="ECO:0000313" key="4">
    <source>
        <dbReference type="EMBL" id="MET1756816.1"/>
    </source>
</evidence>
<keyword evidence="2" id="KW-0472">Membrane</keyword>
<keyword evidence="5" id="KW-1185">Reference proteome</keyword>